<evidence type="ECO:0000259" key="9">
    <source>
        <dbReference type="Pfam" id="PF00155"/>
    </source>
</evidence>
<dbReference type="InterPro" id="IPR004839">
    <property type="entry name" value="Aminotransferase_I/II_large"/>
</dbReference>
<dbReference type="PROSITE" id="PS00599">
    <property type="entry name" value="AA_TRANSFER_CLASS_2"/>
    <property type="match status" value="1"/>
</dbReference>
<sequence>MSTQSPAHSERTDSGDFVRRLLRPHLAGEEPYGAPQLPAAVRLNTNENSFELPELVVAAIGDALTEHAAGLNRYPDREFAALRHDLANYLSRVTNVPLSPAQIWAGNGSNEILTHIVQAFGGPRGALGFTPTYAMYPKYCLVNGTPWLDGFRGLTSDTGGPYDLDPDDAARQVRSHDPAIVFIASPNNPSGTAVSLDVVEAVYDAAPDAIIVVDEAYGEFAREGTTSAVTLLEGRPRLVVSRTMSKAFSLAGGRVGYLAADPEVIAGLRLVRLPYHLSTQTQLVARAALRHADAMLVEVDTLRAQRDRIVNEVNAMGLRAVPSDANFVLFGGLADEQAVWQGLLDHGVLVRDVGLSGHLRVTAGTPQETSAFLDALRRVTSNARTVPTRQQPATDYDELAQWAENDMTLPTNSHTALRGDVAAAAGRALLEPVTGRPRLDPTDNSQDGPSPKRQV</sequence>
<evidence type="ECO:0000256" key="6">
    <source>
        <dbReference type="ARBA" id="ARBA00023102"/>
    </source>
</evidence>
<evidence type="ECO:0000256" key="2">
    <source>
        <dbReference type="ARBA" id="ARBA00022576"/>
    </source>
</evidence>
<dbReference type="AlphaFoldDB" id="A0A6J7IN29"/>
<comment type="pathway">
    <text evidence="7">Amino-acid biosynthesis.</text>
</comment>
<dbReference type="GO" id="GO:0004400">
    <property type="term" value="F:histidinol-phosphate transaminase activity"/>
    <property type="evidence" value="ECO:0007669"/>
    <property type="project" value="InterPro"/>
</dbReference>
<feature type="region of interest" description="Disordered" evidence="8">
    <location>
        <begin position="428"/>
        <end position="455"/>
    </location>
</feature>
<evidence type="ECO:0000313" key="10">
    <source>
        <dbReference type="EMBL" id="CAB4932175.1"/>
    </source>
</evidence>
<evidence type="ECO:0000256" key="1">
    <source>
        <dbReference type="ARBA" id="ARBA00001933"/>
    </source>
</evidence>
<evidence type="ECO:0000256" key="3">
    <source>
        <dbReference type="ARBA" id="ARBA00022605"/>
    </source>
</evidence>
<dbReference type="InterPro" id="IPR005861">
    <property type="entry name" value="HisP_aminotrans"/>
</dbReference>
<dbReference type="InterPro" id="IPR015424">
    <property type="entry name" value="PyrdxlP-dep_Trfase"/>
</dbReference>
<accession>A0A6J7IN29</accession>
<dbReference type="InterPro" id="IPR015421">
    <property type="entry name" value="PyrdxlP-dep_Trfase_major"/>
</dbReference>
<organism evidence="10">
    <name type="scientific">freshwater metagenome</name>
    <dbReference type="NCBI Taxonomy" id="449393"/>
    <lineage>
        <taxon>unclassified sequences</taxon>
        <taxon>metagenomes</taxon>
        <taxon>ecological metagenomes</taxon>
    </lineage>
</organism>
<dbReference type="HAMAP" id="MF_01023">
    <property type="entry name" value="HisC_aminotrans_2"/>
    <property type="match status" value="1"/>
</dbReference>
<protein>
    <submittedName>
        <fullName evidence="10">Unannotated protein</fullName>
    </submittedName>
</protein>
<dbReference type="NCBIfam" id="TIGR01141">
    <property type="entry name" value="hisC"/>
    <property type="match status" value="1"/>
</dbReference>
<evidence type="ECO:0000256" key="7">
    <source>
        <dbReference type="ARBA" id="ARBA00029440"/>
    </source>
</evidence>
<dbReference type="InterPro" id="IPR015422">
    <property type="entry name" value="PyrdxlP-dep_Trfase_small"/>
</dbReference>
<keyword evidence="3" id="KW-0028">Amino-acid biosynthesis</keyword>
<keyword evidence="2" id="KW-0032">Aminotransferase</keyword>
<dbReference type="SUPFAM" id="SSF53383">
    <property type="entry name" value="PLP-dependent transferases"/>
    <property type="match status" value="1"/>
</dbReference>
<dbReference type="GO" id="GO:0000105">
    <property type="term" value="P:L-histidine biosynthetic process"/>
    <property type="evidence" value="ECO:0007669"/>
    <property type="project" value="UniProtKB-KW"/>
</dbReference>
<dbReference type="InterPro" id="IPR001917">
    <property type="entry name" value="Aminotrans_II_pyridoxalP_BS"/>
</dbReference>
<dbReference type="PANTHER" id="PTHR42885">
    <property type="entry name" value="HISTIDINOL-PHOSPHATE AMINOTRANSFERASE-RELATED"/>
    <property type="match status" value="1"/>
</dbReference>
<dbReference type="EMBL" id="CAFBLX010000489">
    <property type="protein sequence ID" value="CAB4932175.1"/>
    <property type="molecule type" value="Genomic_DNA"/>
</dbReference>
<gene>
    <name evidence="10" type="ORF">UFOPK3472_04151</name>
</gene>
<comment type="cofactor">
    <cofactor evidence="1">
        <name>pyridoxal 5'-phosphate</name>
        <dbReference type="ChEBI" id="CHEBI:597326"/>
    </cofactor>
</comment>
<dbReference type="Gene3D" id="3.40.640.10">
    <property type="entry name" value="Type I PLP-dependent aspartate aminotransferase-like (Major domain)"/>
    <property type="match status" value="1"/>
</dbReference>
<keyword evidence="5" id="KW-0663">Pyridoxal phosphate</keyword>
<dbReference type="Gene3D" id="3.90.1150.10">
    <property type="entry name" value="Aspartate Aminotransferase, domain 1"/>
    <property type="match status" value="1"/>
</dbReference>
<keyword evidence="6" id="KW-0368">Histidine biosynthesis</keyword>
<feature type="domain" description="Aminotransferase class I/classII large" evidence="9">
    <location>
        <begin position="41"/>
        <end position="376"/>
    </location>
</feature>
<name>A0A6J7IN29_9ZZZZ</name>
<evidence type="ECO:0000256" key="8">
    <source>
        <dbReference type="SAM" id="MobiDB-lite"/>
    </source>
</evidence>
<proteinExistence type="inferred from homology"/>
<dbReference type="CDD" id="cd00609">
    <property type="entry name" value="AAT_like"/>
    <property type="match status" value="1"/>
</dbReference>
<evidence type="ECO:0000256" key="4">
    <source>
        <dbReference type="ARBA" id="ARBA00022679"/>
    </source>
</evidence>
<reference evidence="10" key="1">
    <citation type="submission" date="2020-05" db="EMBL/GenBank/DDBJ databases">
        <authorList>
            <person name="Chiriac C."/>
            <person name="Salcher M."/>
            <person name="Ghai R."/>
            <person name="Kavagutti S V."/>
        </authorList>
    </citation>
    <scope>NUCLEOTIDE SEQUENCE</scope>
</reference>
<dbReference type="GO" id="GO:0030170">
    <property type="term" value="F:pyridoxal phosphate binding"/>
    <property type="evidence" value="ECO:0007669"/>
    <property type="project" value="InterPro"/>
</dbReference>
<keyword evidence="4" id="KW-0808">Transferase</keyword>
<dbReference type="NCBIfam" id="NF002877">
    <property type="entry name" value="PRK03317.1"/>
    <property type="match status" value="1"/>
</dbReference>
<dbReference type="PANTHER" id="PTHR42885:SF2">
    <property type="entry name" value="HISTIDINOL-PHOSPHATE AMINOTRANSFERASE"/>
    <property type="match status" value="1"/>
</dbReference>
<evidence type="ECO:0000256" key="5">
    <source>
        <dbReference type="ARBA" id="ARBA00022898"/>
    </source>
</evidence>
<dbReference type="Pfam" id="PF00155">
    <property type="entry name" value="Aminotran_1_2"/>
    <property type="match status" value="1"/>
</dbReference>